<dbReference type="GO" id="GO:0008237">
    <property type="term" value="F:metallopeptidase activity"/>
    <property type="evidence" value="ECO:0007669"/>
    <property type="project" value="InterPro"/>
</dbReference>
<dbReference type="PANTHER" id="PTHR10540">
    <property type="entry name" value="EUKARYOTIC TRANSLATION INITIATION FACTOR 3 SUBUNIT F-RELATED"/>
    <property type="match status" value="1"/>
</dbReference>
<dbReference type="RefSeq" id="XP_026676137.1">
    <property type="nucleotide sequence ID" value="XM_026820336.1"/>
</dbReference>
<dbReference type="GO" id="GO:0043161">
    <property type="term" value="P:proteasome-mediated ubiquitin-dependent protein catabolic process"/>
    <property type="evidence" value="ECO:0007669"/>
    <property type="project" value="TreeGrafter"/>
</dbReference>
<dbReference type="Proteomes" id="UP000079169">
    <property type="component" value="Unplaced"/>
</dbReference>
<reference evidence="3" key="1">
    <citation type="submission" date="2025-08" db="UniProtKB">
        <authorList>
            <consortium name="RefSeq"/>
        </authorList>
    </citation>
    <scope>IDENTIFICATION</scope>
</reference>
<keyword evidence="3" id="KW-0647">Proteasome</keyword>
<dbReference type="CTD" id="37894"/>
<dbReference type="InterPro" id="IPR000555">
    <property type="entry name" value="JAMM/MPN+_dom"/>
</dbReference>
<name>A0A3Q0IIZ3_DIACI</name>
<dbReference type="InterPro" id="IPR037518">
    <property type="entry name" value="MPN"/>
</dbReference>
<keyword evidence="2" id="KW-1185">Reference proteome</keyword>
<dbReference type="STRING" id="121845.A0A3Q0IIZ3"/>
<dbReference type="PaxDb" id="121845-A0A3Q0IIZ3"/>
<dbReference type="AlphaFoldDB" id="A0A3Q0IIZ3"/>
<gene>
    <name evidence="3" type="primary">LOC103504896</name>
</gene>
<evidence type="ECO:0000259" key="1">
    <source>
        <dbReference type="PROSITE" id="PS50249"/>
    </source>
</evidence>
<organism evidence="2 3">
    <name type="scientific">Diaphorina citri</name>
    <name type="common">Asian citrus psyllid</name>
    <dbReference type="NCBI Taxonomy" id="121845"/>
    <lineage>
        <taxon>Eukaryota</taxon>
        <taxon>Metazoa</taxon>
        <taxon>Ecdysozoa</taxon>
        <taxon>Arthropoda</taxon>
        <taxon>Hexapoda</taxon>
        <taxon>Insecta</taxon>
        <taxon>Pterygota</taxon>
        <taxon>Neoptera</taxon>
        <taxon>Paraneoptera</taxon>
        <taxon>Hemiptera</taxon>
        <taxon>Sternorrhyncha</taxon>
        <taxon>Psylloidea</taxon>
        <taxon>Psyllidae</taxon>
        <taxon>Diaphorininae</taxon>
        <taxon>Diaphorina</taxon>
    </lineage>
</organism>
<dbReference type="PANTHER" id="PTHR10540:SF7">
    <property type="entry name" value="26S PROTEASOME NON-ATPASE REGULATORY SUBUNIT 7"/>
    <property type="match status" value="1"/>
</dbReference>
<dbReference type="GO" id="GO:0000502">
    <property type="term" value="C:proteasome complex"/>
    <property type="evidence" value="ECO:0007669"/>
    <property type="project" value="UniProtKB-KW"/>
</dbReference>
<feature type="domain" description="MPN" evidence="1">
    <location>
        <begin position="11"/>
        <end position="147"/>
    </location>
</feature>
<proteinExistence type="predicted"/>
<protein>
    <submittedName>
        <fullName evidence="3">26S proteasome non-ATPase regulatory subunit 7</fullName>
    </submittedName>
</protein>
<dbReference type="Pfam" id="PF01398">
    <property type="entry name" value="JAB"/>
    <property type="match status" value="1"/>
</dbReference>
<dbReference type="KEGG" id="dci:103504896"/>
<sequence>MVGQEVVTSKVVVHPLVLLSVVDHFNRMSKIGNQKRVVGVLLGCWKGKGILDVSNSFAVPFDEDDKDNSVWFLDHDYLENMYGMFKKVNAREKVVGWYHTGPKLHQNDIQINELIRRYCTNSVLVIIDAKPKELGLPTEAYRVVDEVCP</sequence>
<dbReference type="GeneID" id="103504896"/>
<dbReference type="Gene3D" id="3.40.140.10">
    <property type="entry name" value="Cytidine Deaminase, domain 2"/>
    <property type="match status" value="1"/>
</dbReference>
<evidence type="ECO:0000313" key="3">
    <source>
        <dbReference type="RefSeq" id="XP_026676137.1"/>
    </source>
</evidence>
<evidence type="ECO:0000313" key="2">
    <source>
        <dbReference type="Proteomes" id="UP000079169"/>
    </source>
</evidence>
<accession>A0A3Q0IIZ3</accession>
<dbReference type="SMART" id="SM00232">
    <property type="entry name" value="JAB_MPN"/>
    <property type="match status" value="1"/>
</dbReference>
<dbReference type="PROSITE" id="PS50249">
    <property type="entry name" value="MPN"/>
    <property type="match status" value="1"/>
</dbReference>